<dbReference type="InterPro" id="IPR011993">
    <property type="entry name" value="PH-like_dom_sf"/>
</dbReference>
<evidence type="ECO:0000256" key="5">
    <source>
        <dbReference type="SAM" id="MobiDB-lite"/>
    </source>
</evidence>
<feature type="region of interest" description="Disordered" evidence="5">
    <location>
        <begin position="1"/>
        <end position="26"/>
    </location>
</feature>
<dbReference type="AlphaFoldDB" id="A0A1Y2B2N5"/>
<gene>
    <name evidence="6" type="ORF">BCR39DRAFT_533477</name>
</gene>
<dbReference type="Proteomes" id="UP000193986">
    <property type="component" value="Unassembled WGS sequence"/>
</dbReference>
<dbReference type="InParanoid" id="A0A1Y2B2N5"/>
<dbReference type="PANTHER" id="PTHR21399">
    <property type="entry name" value="CHLORIDE CONDUCTANCE REGULATORY PROTEIN ICLN"/>
    <property type="match status" value="1"/>
</dbReference>
<reference evidence="6 7" key="1">
    <citation type="submission" date="2016-07" db="EMBL/GenBank/DDBJ databases">
        <title>Pervasive Adenine N6-methylation of Active Genes in Fungi.</title>
        <authorList>
            <consortium name="DOE Joint Genome Institute"/>
            <person name="Mondo S.J."/>
            <person name="Dannebaum R.O."/>
            <person name="Kuo R.C."/>
            <person name="Labutti K."/>
            <person name="Haridas S."/>
            <person name="Kuo A."/>
            <person name="Salamov A."/>
            <person name="Ahrendt S.R."/>
            <person name="Lipzen A."/>
            <person name="Sullivan W."/>
            <person name="Andreopoulos W.B."/>
            <person name="Clum A."/>
            <person name="Lindquist E."/>
            <person name="Daum C."/>
            <person name="Ramamoorthy G.K."/>
            <person name="Gryganskyi A."/>
            <person name="Culley D."/>
            <person name="Magnuson J.K."/>
            <person name="James T.Y."/>
            <person name="O'Malley M.A."/>
            <person name="Stajich J.E."/>
            <person name="Spatafora J.W."/>
            <person name="Visel A."/>
            <person name="Grigoriev I.V."/>
        </authorList>
    </citation>
    <scope>NUCLEOTIDE SEQUENCE [LARGE SCALE GENOMIC DNA]</scope>
    <source>
        <strain evidence="6 7">68-887.2</strain>
    </source>
</reference>
<name>A0A1Y2B2N5_9TREE</name>
<keyword evidence="4" id="KW-0539">Nucleus</keyword>
<sequence>MLQHLSSPPPYTTPAQHAELTSSTPSSFAEIPPLLHWSDEDVEVILNPSSGWNGWDGRVSGTLWVTEEAVSFLPSTSSQTHQGFTLTFPALTLHALTPATEEGPAHLYCQVDESDAPPSISIIESNGNGHVDGTMNGVDGDDEYGDGDDYTPMREIRIYLAEAKLQPLFQALSDCSALHASLLPNGEPSSFFGFGDQMDGPDDQGDWEDDDEEPEDDQGGRIDPVERFMGLVDWGGVAKPEGWEEQGQYDDVDKYGEGDEDEGQLVTGIDGVKL</sequence>
<dbReference type="EMBL" id="MCFC01000028">
    <property type="protein sequence ID" value="ORY28994.1"/>
    <property type="molecule type" value="Genomic_DNA"/>
</dbReference>
<feature type="region of interest" description="Disordered" evidence="5">
    <location>
        <begin position="236"/>
        <end position="274"/>
    </location>
</feature>
<dbReference type="OrthoDB" id="19714at2759"/>
<evidence type="ECO:0000256" key="4">
    <source>
        <dbReference type="ARBA" id="ARBA00023242"/>
    </source>
</evidence>
<protein>
    <submittedName>
        <fullName evidence="6">Regulator of volume decrease after cellular swelling-domain-containing protein</fullName>
    </submittedName>
</protein>
<dbReference type="Pfam" id="PF03517">
    <property type="entry name" value="Voldacs"/>
    <property type="match status" value="1"/>
</dbReference>
<feature type="compositionally biased region" description="Acidic residues" evidence="5">
    <location>
        <begin position="199"/>
        <end position="217"/>
    </location>
</feature>
<evidence type="ECO:0000313" key="6">
    <source>
        <dbReference type="EMBL" id="ORY28994.1"/>
    </source>
</evidence>
<accession>A0A1Y2B2N5</accession>
<dbReference type="Gene3D" id="2.30.29.30">
    <property type="entry name" value="Pleckstrin-homology domain (PH domain)/Phosphotyrosine-binding domain (PTB)"/>
    <property type="match status" value="1"/>
</dbReference>
<proteinExistence type="predicted"/>
<comment type="caution">
    <text evidence="6">The sequence shown here is derived from an EMBL/GenBank/DDBJ whole genome shotgun (WGS) entry which is preliminary data.</text>
</comment>
<organism evidence="6 7">
    <name type="scientific">Naematelia encephala</name>
    <dbReference type="NCBI Taxonomy" id="71784"/>
    <lineage>
        <taxon>Eukaryota</taxon>
        <taxon>Fungi</taxon>
        <taxon>Dikarya</taxon>
        <taxon>Basidiomycota</taxon>
        <taxon>Agaricomycotina</taxon>
        <taxon>Tremellomycetes</taxon>
        <taxon>Tremellales</taxon>
        <taxon>Naemateliaceae</taxon>
        <taxon>Naematelia</taxon>
    </lineage>
</organism>
<evidence type="ECO:0000256" key="3">
    <source>
        <dbReference type="ARBA" id="ARBA00022490"/>
    </source>
</evidence>
<feature type="region of interest" description="Disordered" evidence="5">
    <location>
        <begin position="189"/>
        <end position="224"/>
    </location>
</feature>
<comment type="subcellular location">
    <subcellularLocation>
        <location evidence="2">Cytoplasm</location>
    </subcellularLocation>
    <subcellularLocation>
        <location evidence="1">Nucleus</location>
    </subcellularLocation>
</comment>
<dbReference type="PANTHER" id="PTHR21399:SF0">
    <property type="entry name" value="METHYLOSOME SUBUNIT PICLN"/>
    <property type="match status" value="1"/>
</dbReference>
<dbReference type="GO" id="GO:0000387">
    <property type="term" value="P:spliceosomal snRNP assembly"/>
    <property type="evidence" value="ECO:0007669"/>
    <property type="project" value="TreeGrafter"/>
</dbReference>
<keyword evidence="7" id="KW-1185">Reference proteome</keyword>
<dbReference type="GO" id="GO:0034715">
    <property type="term" value="C:pICln-Sm protein complex"/>
    <property type="evidence" value="ECO:0007669"/>
    <property type="project" value="TreeGrafter"/>
</dbReference>
<evidence type="ECO:0000256" key="2">
    <source>
        <dbReference type="ARBA" id="ARBA00004496"/>
    </source>
</evidence>
<dbReference type="GO" id="GO:0005681">
    <property type="term" value="C:spliceosomal complex"/>
    <property type="evidence" value="ECO:0007669"/>
    <property type="project" value="TreeGrafter"/>
</dbReference>
<feature type="compositionally biased region" description="Polar residues" evidence="5">
    <location>
        <begin position="13"/>
        <end position="26"/>
    </location>
</feature>
<dbReference type="InterPro" id="IPR039924">
    <property type="entry name" value="ICln/Lot5/Saf5"/>
</dbReference>
<keyword evidence="3" id="KW-0963">Cytoplasm</keyword>
<dbReference type="STRING" id="71784.A0A1Y2B2N5"/>
<dbReference type="GO" id="GO:0005829">
    <property type="term" value="C:cytosol"/>
    <property type="evidence" value="ECO:0007669"/>
    <property type="project" value="TreeGrafter"/>
</dbReference>
<evidence type="ECO:0000256" key="1">
    <source>
        <dbReference type="ARBA" id="ARBA00004123"/>
    </source>
</evidence>
<dbReference type="GO" id="GO:0045292">
    <property type="term" value="P:mRNA cis splicing, via spliceosome"/>
    <property type="evidence" value="ECO:0007669"/>
    <property type="project" value="TreeGrafter"/>
</dbReference>
<evidence type="ECO:0000313" key="7">
    <source>
        <dbReference type="Proteomes" id="UP000193986"/>
    </source>
</evidence>